<dbReference type="PANTHER" id="PTHR37422">
    <property type="entry name" value="TEICHURONIC ACID BIOSYNTHESIS PROTEIN TUAE"/>
    <property type="match status" value="1"/>
</dbReference>
<evidence type="ECO:0000256" key="2">
    <source>
        <dbReference type="ARBA" id="ARBA00022692"/>
    </source>
</evidence>
<dbReference type="EMBL" id="MPKA01000034">
    <property type="protein sequence ID" value="OLU47829.1"/>
    <property type="molecule type" value="Genomic_DNA"/>
</dbReference>
<evidence type="ECO:0000313" key="8">
    <source>
        <dbReference type="Proteomes" id="UP000186705"/>
    </source>
</evidence>
<dbReference type="STRING" id="1862672.BO225_01005"/>
<proteinExistence type="predicted"/>
<feature type="transmembrane region" description="Helical" evidence="5">
    <location>
        <begin position="371"/>
        <end position="391"/>
    </location>
</feature>
<feature type="transmembrane region" description="Helical" evidence="5">
    <location>
        <begin position="203"/>
        <end position="225"/>
    </location>
</feature>
<comment type="subcellular location">
    <subcellularLocation>
        <location evidence="1">Membrane</location>
        <topology evidence="1">Multi-pass membrane protein</topology>
    </subcellularLocation>
</comment>
<dbReference type="AlphaFoldDB" id="A0A1U7NQB7"/>
<keyword evidence="4 5" id="KW-0472">Membrane</keyword>
<feature type="transmembrane region" description="Helical" evidence="5">
    <location>
        <begin position="110"/>
        <end position="131"/>
    </location>
</feature>
<dbReference type="PANTHER" id="PTHR37422:SF20">
    <property type="entry name" value="O-ANTIGEN POLYMERASE"/>
    <property type="match status" value="1"/>
</dbReference>
<dbReference type="GeneID" id="78274531"/>
<organism evidence="7 8">
    <name type="scientific">Dubosiella newyorkensis</name>
    <dbReference type="NCBI Taxonomy" id="1862672"/>
    <lineage>
        <taxon>Bacteria</taxon>
        <taxon>Bacillati</taxon>
        <taxon>Bacillota</taxon>
        <taxon>Erysipelotrichia</taxon>
        <taxon>Erysipelotrichales</taxon>
        <taxon>Erysipelotrichaceae</taxon>
        <taxon>Dubosiella</taxon>
    </lineage>
</organism>
<feature type="transmembrane region" description="Helical" evidence="5">
    <location>
        <begin position="86"/>
        <end position="104"/>
    </location>
</feature>
<protein>
    <recommendedName>
        <fullName evidence="6">O-antigen ligase-related domain-containing protein</fullName>
    </recommendedName>
</protein>
<evidence type="ECO:0000256" key="5">
    <source>
        <dbReference type="SAM" id="Phobius"/>
    </source>
</evidence>
<dbReference type="Pfam" id="PF04932">
    <property type="entry name" value="Wzy_C"/>
    <property type="match status" value="1"/>
</dbReference>
<evidence type="ECO:0000259" key="6">
    <source>
        <dbReference type="Pfam" id="PF04932"/>
    </source>
</evidence>
<accession>A0A1U7NQB7</accession>
<gene>
    <name evidence="7" type="ORF">BO225_01005</name>
</gene>
<name>A0A1U7NQB7_9FIRM</name>
<dbReference type="OrthoDB" id="9806320at2"/>
<dbReference type="RefSeq" id="WP_076340435.1">
    <property type="nucleotide sequence ID" value="NZ_CAPDDE010000013.1"/>
</dbReference>
<comment type="caution">
    <text evidence="7">The sequence shown here is derived from an EMBL/GenBank/DDBJ whole genome shotgun (WGS) entry which is preliminary data.</text>
</comment>
<feature type="transmembrane region" description="Helical" evidence="5">
    <location>
        <begin position="164"/>
        <end position="183"/>
    </location>
</feature>
<dbReference type="InterPro" id="IPR007016">
    <property type="entry name" value="O-antigen_ligase-rel_domated"/>
</dbReference>
<feature type="transmembrane region" description="Helical" evidence="5">
    <location>
        <begin position="21"/>
        <end position="46"/>
    </location>
</feature>
<reference evidence="7 8" key="1">
    <citation type="submission" date="2016-11" db="EMBL/GenBank/DDBJ databases">
        <title>Description of two novel members of the family Erysipelotrichaceae: Ileibacterium lipovorans gen. nov., sp. nov. and Dubosiella newyorkensis, gen. nov., sp. nov.</title>
        <authorList>
            <person name="Cox L.M."/>
            <person name="Sohn J."/>
            <person name="Tyrrell K.L."/>
            <person name="Citron D.M."/>
            <person name="Lawson P.A."/>
            <person name="Patel N.B."/>
            <person name="Iizumi T."/>
            <person name="Perez-Perez G.I."/>
            <person name="Goldstein E.J."/>
            <person name="Blaser M.J."/>
        </authorList>
    </citation>
    <scope>NUCLEOTIDE SEQUENCE [LARGE SCALE GENOMIC DNA]</scope>
    <source>
        <strain evidence="7 8">NYU-BL-A4</strain>
    </source>
</reference>
<keyword evidence="3 5" id="KW-1133">Transmembrane helix</keyword>
<feature type="domain" description="O-antigen ligase-related" evidence="6">
    <location>
        <begin position="199"/>
        <end position="326"/>
    </location>
</feature>
<keyword evidence="2 5" id="KW-0812">Transmembrane</keyword>
<evidence type="ECO:0000256" key="1">
    <source>
        <dbReference type="ARBA" id="ARBA00004141"/>
    </source>
</evidence>
<evidence type="ECO:0000256" key="4">
    <source>
        <dbReference type="ARBA" id="ARBA00023136"/>
    </source>
</evidence>
<feature type="transmembrane region" description="Helical" evidence="5">
    <location>
        <begin position="232"/>
        <end position="250"/>
    </location>
</feature>
<evidence type="ECO:0000256" key="3">
    <source>
        <dbReference type="ARBA" id="ARBA00022989"/>
    </source>
</evidence>
<feature type="transmembrane region" description="Helical" evidence="5">
    <location>
        <begin position="62"/>
        <end position="79"/>
    </location>
</feature>
<evidence type="ECO:0000313" key="7">
    <source>
        <dbReference type="EMBL" id="OLU47829.1"/>
    </source>
</evidence>
<feature type="transmembrane region" description="Helical" evidence="5">
    <location>
        <begin position="314"/>
        <end position="334"/>
    </location>
</feature>
<sequence length="400" mass="46250">MGNILHTFQKTWNELNKQERSILFATFCLFLPFQIGGAFLVVILAYEWIKTGSFAWIKDQPGALWLYSFVGLECIVSIVNQNWIGLLNVFGFLLIGLFIAYYRSALSMRLFQMIILEVLLLSWLCAIYGLVEFYGISKRLGNPFFDFVVMNKPKDRIAATFYNANFYATMIEFVLCFCIYSFIVHKKAIHRAFYIGTGFLNLFMLYLTGCRTAILPFVIIIPLFFLLSKEKVWFYVSLLLEGIVAALISWKPQLIPRFDQMSTFSSRLKIWKASWIGIQEHPWFGQGPQTYSLVYRRLHAHKAPHAHNILIDCILSYGILGTLLLIGYVGLLLHEQINMYKREKNYPLFALIVSFYCIALIHGLLDVTLNFLPTGCLFLMILNASAQFPLFKTKKIDYNH</sequence>
<dbReference type="Proteomes" id="UP000186705">
    <property type="component" value="Unassembled WGS sequence"/>
</dbReference>
<feature type="transmembrane region" description="Helical" evidence="5">
    <location>
        <begin position="346"/>
        <end position="365"/>
    </location>
</feature>
<dbReference type="GO" id="GO:0016020">
    <property type="term" value="C:membrane"/>
    <property type="evidence" value="ECO:0007669"/>
    <property type="project" value="UniProtKB-SubCell"/>
</dbReference>
<keyword evidence="8" id="KW-1185">Reference proteome</keyword>
<dbReference type="InterPro" id="IPR051533">
    <property type="entry name" value="WaaL-like"/>
</dbReference>